<dbReference type="InterPro" id="IPR002885">
    <property type="entry name" value="PPR_rpt"/>
</dbReference>
<protein>
    <recommendedName>
        <fullName evidence="6">Pentatricopeptide repeat-containing protein</fullName>
    </recommendedName>
</protein>
<evidence type="ECO:0000256" key="3">
    <source>
        <dbReference type="SAM" id="MobiDB-lite"/>
    </source>
</evidence>
<dbReference type="Gene3D" id="1.25.40.10">
    <property type="entry name" value="Tetratricopeptide repeat domain"/>
    <property type="match status" value="1"/>
</dbReference>
<evidence type="ECO:0008006" key="6">
    <source>
        <dbReference type="Google" id="ProtNLM"/>
    </source>
</evidence>
<feature type="compositionally biased region" description="Polar residues" evidence="3">
    <location>
        <begin position="115"/>
        <end position="129"/>
    </location>
</feature>
<evidence type="ECO:0000313" key="4">
    <source>
        <dbReference type="EMBL" id="KAL1302151.1"/>
    </source>
</evidence>
<dbReference type="PANTHER" id="PTHR47942">
    <property type="entry name" value="TETRATRICOPEPTIDE REPEAT (TPR)-LIKE SUPERFAMILY PROTEIN-RELATED"/>
    <property type="match status" value="1"/>
</dbReference>
<dbReference type="NCBIfam" id="TIGR00756">
    <property type="entry name" value="PPR"/>
    <property type="match status" value="1"/>
</dbReference>
<evidence type="ECO:0000256" key="1">
    <source>
        <dbReference type="ARBA" id="ARBA00022737"/>
    </source>
</evidence>
<evidence type="ECO:0000256" key="2">
    <source>
        <dbReference type="PROSITE-ProRule" id="PRU00708"/>
    </source>
</evidence>
<accession>A0ABR3P8Y4</accession>
<feature type="compositionally biased region" description="Low complexity" evidence="3">
    <location>
        <begin position="150"/>
        <end position="165"/>
    </location>
</feature>
<feature type="compositionally biased region" description="Basic residues" evidence="3">
    <location>
        <begin position="48"/>
        <end position="82"/>
    </location>
</feature>
<feature type="region of interest" description="Disordered" evidence="3">
    <location>
        <begin position="179"/>
        <end position="202"/>
    </location>
</feature>
<feature type="repeat" description="PPR" evidence="2">
    <location>
        <begin position="377"/>
        <end position="411"/>
    </location>
</feature>
<gene>
    <name evidence="4" type="ORF">AAFC00_002584</name>
</gene>
<name>A0ABR3P8Y4_9PEZI</name>
<keyword evidence="1" id="KW-0677">Repeat</keyword>
<sequence length="675" mass="76511">MYLFGSFPRSSSTTTIPLYTKTAIGKVMTVLCPQLQPPQQSLLTPPHPHAHAQRKSSRHSRSHHTHAHPHAHTHTHTHTRTRRACPPSALLPQAAEDLFLLALARASLCRKHSRPFSTQSPRAASQSRPCISPPKHLLPSDTPQRLSRFSTSHGTSNTASAASTWSREELRDIVDLYSIDSDPWDQPKPKSRPTQSRTPLPVPVHDIPPAPNHYRPADTVAAVPVPVAPASVATISASAVASTKHQPRRKLPADAPHYRDQIGRVESLLQNHETPHDLLFDAYQALPHPRISYLSDGQIRKLMLHFSIVEYKSEASMLQYLSLVDDLTAADIPLTINEWNSAIAFAGRWVRRVTDDQVETATQIWLRMEREADVRSDNVTFNILFDVAARAGKFALAEMIMREMLARNMPENRYFRTNKIFYYGLRHDGTAVRQAYKELVDAGCFVDTAVLNCVIASLIKSGEASAAEHIFDRMKAMHDDHTPGTPAVRSWRKQRNLARVLDKAAQLLREDPERRAQVQEATPITPNLNTYRLLIKYHALESGNIDRVTELLDELHQMRIHMHGSVFYHLFRGFHLHGGVRYSSWTKSRLDQLWAVFSEFVQRTDERNQDHHGITYEEDRGCYYDCGIVIAVLRAYNKVAGKDAAMDVWDEVLDKWKPEHDALDEVNRALANMFN</sequence>
<comment type="caution">
    <text evidence="4">The sequence shown here is derived from an EMBL/GenBank/DDBJ whole genome shotgun (WGS) entry which is preliminary data.</text>
</comment>
<dbReference type="InterPro" id="IPR011990">
    <property type="entry name" value="TPR-like_helical_dom_sf"/>
</dbReference>
<feature type="region of interest" description="Disordered" evidence="3">
    <location>
        <begin position="113"/>
        <end position="165"/>
    </location>
</feature>
<dbReference type="Pfam" id="PF01535">
    <property type="entry name" value="PPR"/>
    <property type="match status" value="2"/>
</dbReference>
<proteinExistence type="predicted"/>
<feature type="region of interest" description="Disordered" evidence="3">
    <location>
        <begin position="38"/>
        <end position="82"/>
    </location>
</feature>
<dbReference type="InterPro" id="IPR051222">
    <property type="entry name" value="PPR/CCM1_RNA-binding"/>
</dbReference>
<dbReference type="Proteomes" id="UP001562354">
    <property type="component" value="Unassembled WGS sequence"/>
</dbReference>
<dbReference type="GeneID" id="95976286"/>
<dbReference type="PANTHER" id="PTHR47942:SF78">
    <property type="entry name" value="PENTATRICOPEPTIDE REPEAT PROTEIN (AFU_ORTHOLOGUE AFUA_4G07240)"/>
    <property type="match status" value="1"/>
</dbReference>
<dbReference type="RefSeq" id="XP_069198427.1">
    <property type="nucleotide sequence ID" value="XM_069341921.1"/>
</dbReference>
<dbReference type="EMBL" id="JBFMKM010000012">
    <property type="protein sequence ID" value="KAL1302151.1"/>
    <property type="molecule type" value="Genomic_DNA"/>
</dbReference>
<organism evidence="4 5">
    <name type="scientific">Neodothiora populina</name>
    <dbReference type="NCBI Taxonomy" id="2781224"/>
    <lineage>
        <taxon>Eukaryota</taxon>
        <taxon>Fungi</taxon>
        <taxon>Dikarya</taxon>
        <taxon>Ascomycota</taxon>
        <taxon>Pezizomycotina</taxon>
        <taxon>Dothideomycetes</taxon>
        <taxon>Dothideomycetidae</taxon>
        <taxon>Dothideales</taxon>
        <taxon>Dothioraceae</taxon>
        <taxon>Neodothiora</taxon>
    </lineage>
</organism>
<reference evidence="4 5" key="1">
    <citation type="submission" date="2024-07" db="EMBL/GenBank/DDBJ databases">
        <title>Draft sequence of the Neodothiora populina.</title>
        <authorList>
            <person name="Drown D.D."/>
            <person name="Schuette U.S."/>
            <person name="Buechlein A.B."/>
            <person name="Rusch D.R."/>
            <person name="Winton L.W."/>
            <person name="Adams G.A."/>
        </authorList>
    </citation>
    <scope>NUCLEOTIDE SEQUENCE [LARGE SCALE GENOMIC DNA]</scope>
    <source>
        <strain evidence="4 5">CPC 39397</strain>
    </source>
</reference>
<evidence type="ECO:0000313" key="5">
    <source>
        <dbReference type="Proteomes" id="UP001562354"/>
    </source>
</evidence>
<dbReference type="PROSITE" id="PS51375">
    <property type="entry name" value="PPR"/>
    <property type="match status" value="1"/>
</dbReference>
<keyword evidence="5" id="KW-1185">Reference proteome</keyword>